<feature type="transmembrane region" description="Helical" evidence="1">
    <location>
        <begin position="191"/>
        <end position="211"/>
    </location>
</feature>
<name>A0ABS4DZP5_9HYPH</name>
<feature type="transmembrane region" description="Helical" evidence="1">
    <location>
        <begin position="107"/>
        <end position="126"/>
    </location>
</feature>
<dbReference type="PANTHER" id="PTHR22911">
    <property type="entry name" value="ACYL-MALONYL CONDENSING ENZYME-RELATED"/>
    <property type="match status" value="1"/>
</dbReference>
<feature type="transmembrane region" description="Helical" evidence="1">
    <location>
        <begin position="49"/>
        <end position="68"/>
    </location>
</feature>
<keyword evidence="1" id="KW-1133">Transmembrane helix</keyword>
<dbReference type="Gene3D" id="1.10.3730.20">
    <property type="match status" value="1"/>
</dbReference>
<evidence type="ECO:0000313" key="3">
    <source>
        <dbReference type="EMBL" id="MBP1851157.1"/>
    </source>
</evidence>
<sequence>MTIAVKGGQDSTVQGMALMAFCMMVLPLMDTIAKYMSTFEGMSPGQVTFYRFFFQMVCTLPMLVALQGRAAFKAKRPFGNLLRGVLHGAASLMFFTAVTYMPLADAFAIYFVEPFILTALSAVFLGDKVGWRRWLAIVIGFAGAMIVIQPSFEIFGLTALLPVGAAFLFAIYMFLNRALGDADTPMTMQTMAGMGGTIFVGLALIGGHAAGNADFAPSLPHSLLGLGLVVLLGWISGYIHLLVVRAFRMAALSVLAPFQYFEIIAATVLGYALFNDFPSLSKWSGIVIIVGSGLFILWRERRNAQRLTLSVPDIETARTEINPDG</sequence>
<reference evidence="3 4" key="1">
    <citation type="submission" date="2021-03" db="EMBL/GenBank/DDBJ databases">
        <title>Genomic Encyclopedia of Type Strains, Phase IV (KMG-IV): sequencing the most valuable type-strain genomes for metagenomic binning, comparative biology and taxonomic classification.</title>
        <authorList>
            <person name="Goeker M."/>
        </authorList>
    </citation>
    <scope>NUCLEOTIDE SEQUENCE [LARGE SCALE GENOMIC DNA]</scope>
    <source>
        <strain evidence="3 4">DSM 21600</strain>
    </source>
</reference>
<dbReference type="PANTHER" id="PTHR22911:SF135">
    <property type="entry name" value="BLR4310 PROTEIN"/>
    <property type="match status" value="1"/>
</dbReference>
<feature type="transmembrane region" description="Helical" evidence="1">
    <location>
        <begin position="80"/>
        <end position="101"/>
    </location>
</feature>
<dbReference type="EMBL" id="JAGGJU010000006">
    <property type="protein sequence ID" value="MBP1851157.1"/>
    <property type="molecule type" value="Genomic_DNA"/>
</dbReference>
<dbReference type="InterPro" id="IPR000620">
    <property type="entry name" value="EamA_dom"/>
</dbReference>
<accession>A0ABS4DZP5</accession>
<dbReference type="InterPro" id="IPR037185">
    <property type="entry name" value="EmrE-like"/>
</dbReference>
<keyword evidence="1" id="KW-0472">Membrane</keyword>
<evidence type="ECO:0000256" key="1">
    <source>
        <dbReference type="SAM" id="Phobius"/>
    </source>
</evidence>
<organism evidence="3 4">
    <name type="scientific">Rhizobium halophytocola</name>
    <dbReference type="NCBI Taxonomy" id="735519"/>
    <lineage>
        <taxon>Bacteria</taxon>
        <taxon>Pseudomonadati</taxon>
        <taxon>Pseudomonadota</taxon>
        <taxon>Alphaproteobacteria</taxon>
        <taxon>Hyphomicrobiales</taxon>
        <taxon>Rhizobiaceae</taxon>
        <taxon>Rhizobium/Agrobacterium group</taxon>
        <taxon>Rhizobium</taxon>
    </lineage>
</organism>
<keyword evidence="1" id="KW-0812">Transmembrane</keyword>
<dbReference type="SUPFAM" id="SSF103481">
    <property type="entry name" value="Multidrug resistance efflux transporter EmrE"/>
    <property type="match status" value="2"/>
</dbReference>
<feature type="transmembrane region" description="Helical" evidence="1">
    <location>
        <begin position="12"/>
        <end position="29"/>
    </location>
</feature>
<feature type="transmembrane region" description="Helical" evidence="1">
    <location>
        <begin position="133"/>
        <end position="152"/>
    </location>
</feature>
<protein>
    <submittedName>
        <fullName evidence="3">Drug/metabolite transporter (DMT)-like permease</fullName>
    </submittedName>
</protein>
<feature type="transmembrane region" description="Helical" evidence="1">
    <location>
        <begin position="280"/>
        <end position="298"/>
    </location>
</feature>
<gene>
    <name evidence="3" type="ORF">J2Z17_002600</name>
</gene>
<feature type="transmembrane region" description="Helical" evidence="1">
    <location>
        <begin position="250"/>
        <end position="274"/>
    </location>
</feature>
<comment type="caution">
    <text evidence="3">The sequence shown here is derived from an EMBL/GenBank/DDBJ whole genome shotgun (WGS) entry which is preliminary data.</text>
</comment>
<feature type="domain" description="EamA" evidence="2">
    <location>
        <begin position="18"/>
        <end position="148"/>
    </location>
</feature>
<evidence type="ECO:0000313" key="4">
    <source>
        <dbReference type="Proteomes" id="UP000759443"/>
    </source>
</evidence>
<proteinExistence type="predicted"/>
<feature type="transmembrane region" description="Helical" evidence="1">
    <location>
        <begin position="158"/>
        <end position="179"/>
    </location>
</feature>
<keyword evidence="4" id="KW-1185">Reference proteome</keyword>
<dbReference type="Pfam" id="PF00892">
    <property type="entry name" value="EamA"/>
    <property type="match status" value="1"/>
</dbReference>
<evidence type="ECO:0000259" key="2">
    <source>
        <dbReference type="Pfam" id="PF00892"/>
    </source>
</evidence>
<feature type="transmembrane region" description="Helical" evidence="1">
    <location>
        <begin position="223"/>
        <end position="243"/>
    </location>
</feature>
<dbReference type="Proteomes" id="UP000759443">
    <property type="component" value="Unassembled WGS sequence"/>
</dbReference>
<dbReference type="RefSeq" id="WP_209945583.1">
    <property type="nucleotide sequence ID" value="NZ_JAGGJU010000006.1"/>
</dbReference>